<evidence type="ECO:0000313" key="4">
    <source>
        <dbReference type="Proteomes" id="UP001156856"/>
    </source>
</evidence>
<dbReference type="RefSeq" id="WP_238179951.1">
    <property type="nucleotide sequence ID" value="NZ_BJZU01000073.1"/>
</dbReference>
<evidence type="ECO:0000313" key="2">
    <source>
        <dbReference type="EMBL" id="GLS65409.1"/>
    </source>
</evidence>
<evidence type="ECO:0000313" key="3">
    <source>
        <dbReference type="Proteomes" id="UP000321960"/>
    </source>
</evidence>
<reference evidence="2" key="1">
    <citation type="journal article" date="2014" name="Int. J. Syst. Evol. Microbiol.">
        <title>Complete genome of a new Firmicutes species belonging to the dominant human colonic microbiota ('Ruminococcus bicirculans') reveals two chromosomes and a selective capacity to utilize plant glucans.</title>
        <authorList>
            <consortium name="NISC Comparative Sequencing Program"/>
            <person name="Wegmann U."/>
            <person name="Louis P."/>
            <person name="Goesmann A."/>
            <person name="Henrissat B."/>
            <person name="Duncan S.H."/>
            <person name="Flint H.J."/>
        </authorList>
    </citation>
    <scope>NUCLEOTIDE SEQUENCE</scope>
    <source>
        <strain evidence="2">NBRC 107715</strain>
    </source>
</reference>
<name>A0A512J6K9_9HYPH</name>
<reference evidence="1 3" key="3">
    <citation type="submission" date="2019-07" db="EMBL/GenBank/DDBJ databases">
        <title>Whole genome shotgun sequence of Methylobacterium oxalidis NBRC 107715.</title>
        <authorList>
            <person name="Hosoyama A."/>
            <person name="Uohara A."/>
            <person name="Ohji S."/>
            <person name="Ichikawa N."/>
        </authorList>
    </citation>
    <scope>NUCLEOTIDE SEQUENCE [LARGE SCALE GENOMIC DNA]</scope>
    <source>
        <strain evidence="1 3">NBRC 107715</strain>
    </source>
</reference>
<dbReference type="EMBL" id="BSPK01000072">
    <property type="protein sequence ID" value="GLS65409.1"/>
    <property type="molecule type" value="Genomic_DNA"/>
</dbReference>
<dbReference type="InterPro" id="IPR009642">
    <property type="entry name" value="DUF1236"/>
</dbReference>
<dbReference type="AlphaFoldDB" id="A0A512J6K9"/>
<comment type="caution">
    <text evidence="1">The sequence shown here is derived from an EMBL/GenBank/DDBJ whole genome shotgun (WGS) entry which is preliminary data.</text>
</comment>
<dbReference type="Proteomes" id="UP000321960">
    <property type="component" value="Unassembled WGS sequence"/>
</dbReference>
<keyword evidence="4" id="KW-1185">Reference proteome</keyword>
<dbReference type="EMBL" id="BJZU01000073">
    <property type="protein sequence ID" value="GEP05611.1"/>
    <property type="molecule type" value="Genomic_DNA"/>
</dbReference>
<evidence type="ECO:0008006" key="5">
    <source>
        <dbReference type="Google" id="ProtNLM"/>
    </source>
</evidence>
<organism evidence="1 3">
    <name type="scientific">Methylobacterium oxalidis</name>
    <dbReference type="NCBI Taxonomy" id="944322"/>
    <lineage>
        <taxon>Bacteria</taxon>
        <taxon>Pseudomonadati</taxon>
        <taxon>Pseudomonadota</taxon>
        <taxon>Alphaproteobacteria</taxon>
        <taxon>Hyphomicrobiales</taxon>
        <taxon>Methylobacteriaceae</taxon>
        <taxon>Methylobacterium</taxon>
    </lineage>
</organism>
<reference evidence="4" key="2">
    <citation type="journal article" date="2019" name="Int. J. Syst. Evol. Microbiol.">
        <title>The Global Catalogue of Microorganisms (GCM) 10K type strain sequencing project: providing services to taxonomists for standard genome sequencing and annotation.</title>
        <authorList>
            <consortium name="The Broad Institute Genomics Platform"/>
            <consortium name="The Broad Institute Genome Sequencing Center for Infectious Disease"/>
            <person name="Wu L."/>
            <person name="Ma J."/>
        </authorList>
    </citation>
    <scope>NUCLEOTIDE SEQUENCE [LARGE SCALE GENOMIC DNA]</scope>
    <source>
        <strain evidence="4">NBRC 107715</strain>
    </source>
</reference>
<evidence type="ECO:0000313" key="1">
    <source>
        <dbReference type="EMBL" id="GEP05611.1"/>
    </source>
</evidence>
<reference evidence="2" key="4">
    <citation type="submission" date="2023-01" db="EMBL/GenBank/DDBJ databases">
        <title>Draft genome sequence of Methylobacterium oxalidis strain NBRC 107715.</title>
        <authorList>
            <person name="Sun Q."/>
            <person name="Mori K."/>
        </authorList>
    </citation>
    <scope>NUCLEOTIDE SEQUENCE</scope>
    <source>
        <strain evidence="2">NBRC 107715</strain>
    </source>
</reference>
<dbReference type="Pfam" id="PF06823">
    <property type="entry name" value="DUF1236"/>
    <property type="match status" value="1"/>
</dbReference>
<protein>
    <recommendedName>
        <fullName evidence="5">DUF1236 domain-containing protein</fullName>
    </recommendedName>
</protein>
<dbReference type="Proteomes" id="UP001156856">
    <property type="component" value="Unassembled WGS sequence"/>
</dbReference>
<gene>
    <name evidence="2" type="ORF">GCM10007888_37910</name>
    <name evidence="1" type="ORF">MOX02_36490</name>
</gene>
<sequence length="74" mass="8138">MALKSYAIARHATPVRLKERIVAGSTVPDFVAFEPLPAAIVSESPRLKSYSYFHSDTGTYIVDPASRRVITSID</sequence>
<accession>A0A512J6K9</accession>
<proteinExistence type="predicted"/>